<keyword evidence="1" id="KW-0663">Pyridoxal phosphate</keyword>
<proteinExistence type="predicted"/>
<dbReference type="Gene3D" id="3.90.1150.10">
    <property type="entry name" value="Aspartate Aminotransferase, domain 1"/>
    <property type="match status" value="1"/>
</dbReference>
<reference evidence="4 5" key="1">
    <citation type="journal article" date="2018" name="Mol. Genet. Genomics">
        <title>The red deer Cervus elaphus genome CerEla1.0: sequencing, annotating, genes, and chromosomes.</title>
        <authorList>
            <person name="Bana N.A."/>
            <person name="Nyiri A."/>
            <person name="Nagy J."/>
            <person name="Frank K."/>
            <person name="Nagy T."/>
            <person name="Steger V."/>
            <person name="Schiller M."/>
            <person name="Lakatos P."/>
            <person name="Sugar L."/>
            <person name="Horn P."/>
            <person name="Barta E."/>
            <person name="Orosz L."/>
        </authorList>
    </citation>
    <scope>NUCLEOTIDE SEQUENCE [LARGE SCALE GENOMIC DNA]</scope>
    <source>
        <strain evidence="4">Hungarian</strain>
    </source>
</reference>
<dbReference type="PRINTS" id="PR00753">
    <property type="entry name" value="ACCSYNTHASE"/>
</dbReference>
<protein>
    <recommendedName>
        <fullName evidence="3">Aminotransferase class I/classII large domain-containing protein</fullName>
    </recommendedName>
</protein>
<feature type="region of interest" description="Disordered" evidence="2">
    <location>
        <begin position="71"/>
        <end position="95"/>
    </location>
</feature>
<keyword evidence="5" id="KW-1185">Reference proteome</keyword>
<evidence type="ECO:0000313" key="4">
    <source>
        <dbReference type="EMBL" id="OWK17794.1"/>
    </source>
</evidence>
<evidence type="ECO:0000256" key="2">
    <source>
        <dbReference type="SAM" id="MobiDB-lite"/>
    </source>
</evidence>
<organism evidence="4 5">
    <name type="scientific">Cervus elaphus hippelaphus</name>
    <name type="common">European red deer</name>
    <dbReference type="NCBI Taxonomy" id="46360"/>
    <lineage>
        <taxon>Eukaryota</taxon>
        <taxon>Metazoa</taxon>
        <taxon>Chordata</taxon>
        <taxon>Craniata</taxon>
        <taxon>Vertebrata</taxon>
        <taxon>Euteleostomi</taxon>
        <taxon>Mammalia</taxon>
        <taxon>Eutheria</taxon>
        <taxon>Laurasiatheria</taxon>
        <taxon>Artiodactyla</taxon>
        <taxon>Ruminantia</taxon>
        <taxon>Pecora</taxon>
        <taxon>Cervidae</taxon>
        <taxon>Cervinae</taxon>
        <taxon>Cervus</taxon>
    </lineage>
</organism>
<dbReference type="InterPro" id="IPR004839">
    <property type="entry name" value="Aminotransferase_I/II_large"/>
</dbReference>
<dbReference type="OrthoDB" id="691673at2759"/>
<dbReference type="GO" id="GO:0008483">
    <property type="term" value="F:transaminase activity"/>
    <property type="evidence" value="ECO:0007669"/>
    <property type="project" value="TreeGrafter"/>
</dbReference>
<dbReference type="PANTHER" id="PTHR43795">
    <property type="entry name" value="BIFUNCTIONAL ASPARTATE AMINOTRANSFERASE AND GLUTAMATE/ASPARTATE-PREPHENATE AMINOTRANSFERASE-RELATED"/>
    <property type="match status" value="1"/>
</dbReference>
<accession>A0A212DI27</accession>
<dbReference type="Proteomes" id="UP000242450">
    <property type="component" value="Chromosome 1"/>
</dbReference>
<dbReference type="InterPro" id="IPR015422">
    <property type="entry name" value="PyrdxlP-dep_Trfase_small"/>
</dbReference>
<dbReference type="PANTHER" id="PTHR43795:SF1">
    <property type="entry name" value="INACTIVE 1-AMINOCYCLOPROPANE-1-CARBOXYLATE SYNTHASE-LIKE PROTEIN 2-RELATED"/>
    <property type="match status" value="1"/>
</dbReference>
<dbReference type="CDD" id="cd00609">
    <property type="entry name" value="AAT_like"/>
    <property type="match status" value="1"/>
</dbReference>
<feature type="region of interest" description="Disordered" evidence="2">
    <location>
        <begin position="459"/>
        <end position="483"/>
    </location>
</feature>
<feature type="domain" description="Aminotransferase class I/classII large" evidence="3">
    <location>
        <begin position="150"/>
        <end position="348"/>
    </location>
</feature>
<dbReference type="SUPFAM" id="SSF53383">
    <property type="entry name" value="PLP-dependent transferases"/>
    <property type="match status" value="1"/>
</dbReference>
<dbReference type="InterPro" id="IPR015421">
    <property type="entry name" value="PyrdxlP-dep_Trfase_major"/>
</dbReference>
<dbReference type="Pfam" id="PF00155">
    <property type="entry name" value="Aminotran_1_2"/>
    <property type="match status" value="1"/>
</dbReference>
<evidence type="ECO:0000313" key="5">
    <source>
        <dbReference type="Proteomes" id="UP000242450"/>
    </source>
</evidence>
<sequence>MRDQALRYRSIHTQLMEMVLTLRQTVEDHIMQLTTRPQQQDGQAIREQEALLGRLLFQIISFLPAGAQSFQPPCTSTDSRGDVGGGQPVQTSRQKGQMFYQESDFENTVISYDLSNRGIDISALYDLSFRDYDTYQGNKYHKDKNTLGYINLGTSENKLCTDLLAERLSQSDMTYIDEDLLQYSDWRGHPLLRKEVARFLTFYCKTPEFLDPENVVILNGCSAVFSALAMVLCDPGEAFLVPTPFYGGFAFSTHLYSKVKLIPVHLESQVTEANGYPFQLTVDKLEQALLGAKIEGKKVRGLVLINPQNPLGDVYSQDSMMEYLEFAKKYNLHVIVDEMYMLSVFDEAITFHSVLSMKRYVTHKLKAFKVPFLNRGSGLYVWINLKQYLDPCTFEEELLLHRRFLDHKLILSPGKTFMCKEPGWFRLIFAARPHLLRIAMRRFQQVLVEQEQERRVKQLEDAMKEEVSASQPETPASPALRKS</sequence>
<dbReference type="EMBL" id="MKHE01000001">
    <property type="protein sequence ID" value="OWK17794.1"/>
    <property type="molecule type" value="Genomic_DNA"/>
</dbReference>
<comment type="caution">
    <text evidence="4">The sequence shown here is derived from an EMBL/GenBank/DDBJ whole genome shotgun (WGS) entry which is preliminary data.</text>
</comment>
<evidence type="ECO:0000259" key="3">
    <source>
        <dbReference type="Pfam" id="PF00155"/>
    </source>
</evidence>
<dbReference type="InterPro" id="IPR050478">
    <property type="entry name" value="Ethylene_sulfur-biosynth"/>
</dbReference>
<dbReference type="GO" id="GO:0030170">
    <property type="term" value="F:pyridoxal phosphate binding"/>
    <property type="evidence" value="ECO:0007669"/>
    <property type="project" value="InterPro"/>
</dbReference>
<dbReference type="AlphaFoldDB" id="A0A212DI27"/>
<dbReference type="Gene3D" id="3.40.640.10">
    <property type="entry name" value="Type I PLP-dependent aspartate aminotransferase-like (Major domain)"/>
    <property type="match status" value="1"/>
</dbReference>
<evidence type="ECO:0000256" key="1">
    <source>
        <dbReference type="ARBA" id="ARBA00022898"/>
    </source>
</evidence>
<gene>
    <name evidence="4" type="ORF">Celaphus_00009336</name>
</gene>
<dbReference type="InterPro" id="IPR015424">
    <property type="entry name" value="PyrdxlP-dep_Trfase"/>
</dbReference>
<name>A0A212DI27_CEREH</name>
<dbReference type="GO" id="GO:0006520">
    <property type="term" value="P:amino acid metabolic process"/>
    <property type="evidence" value="ECO:0007669"/>
    <property type="project" value="TreeGrafter"/>
</dbReference>